<evidence type="ECO:0000256" key="4">
    <source>
        <dbReference type="PROSITE-ProRule" id="PRU00470"/>
    </source>
</evidence>
<reference evidence="6" key="1">
    <citation type="journal article" date="2022" name="Front. Genet.">
        <title>Chromosome-Scale Assembly of the Dendrobium nobile Genome Provides Insights Into the Molecular Mechanism of the Biosynthesis of the Medicinal Active Ingredient of Dendrobium.</title>
        <authorList>
            <person name="Xu Q."/>
            <person name="Niu S.-C."/>
            <person name="Li K.-L."/>
            <person name="Zheng P.-J."/>
            <person name="Zhang X.-J."/>
            <person name="Jia Y."/>
            <person name="Liu Y."/>
            <person name="Niu Y.-X."/>
            <person name="Yu L.-H."/>
            <person name="Chen D.-F."/>
            <person name="Zhang G.-Q."/>
        </authorList>
    </citation>
    <scope>NUCLEOTIDE SEQUENCE</scope>
    <source>
        <tissue evidence="6">Leaf</tissue>
    </source>
</reference>
<keyword evidence="2 4" id="KW-0863">Zinc-finger</keyword>
<evidence type="ECO:0000256" key="3">
    <source>
        <dbReference type="ARBA" id="ARBA00022833"/>
    </source>
</evidence>
<dbReference type="EMBL" id="JAGYWB010000006">
    <property type="protein sequence ID" value="KAI0520003.1"/>
    <property type="molecule type" value="Genomic_DNA"/>
</dbReference>
<dbReference type="PANTHER" id="PTHR31251">
    <property type="entry name" value="SQUAMOSA PROMOTER-BINDING-LIKE PROTEIN 4"/>
    <property type="match status" value="1"/>
</dbReference>
<dbReference type="InterPro" id="IPR044817">
    <property type="entry name" value="SBP-like"/>
</dbReference>
<comment type="caution">
    <text evidence="6">The sequence shown here is derived from an EMBL/GenBank/DDBJ whole genome shotgun (WGS) entry which is preliminary data.</text>
</comment>
<dbReference type="PROSITE" id="PS51141">
    <property type="entry name" value="ZF_SBP"/>
    <property type="match status" value="1"/>
</dbReference>
<feature type="domain" description="SBP-type" evidence="5">
    <location>
        <begin position="301"/>
        <end position="336"/>
    </location>
</feature>
<gene>
    <name evidence="6" type="ORF">KFK09_007468</name>
</gene>
<dbReference type="GO" id="GO:0003677">
    <property type="term" value="F:DNA binding"/>
    <property type="evidence" value="ECO:0007669"/>
    <property type="project" value="InterPro"/>
</dbReference>
<sequence length="430" mass="49491">MVKINLSIEESHVKDCVMHTMSKRFSYFRSKAYVHYKKHGGGMLARQKPYKELIERPDDWIWLCIFFYSETFKKKSESNCRNRSMLKAIHRMGTKSLVAHLYDQFTDKEKKWVSEECQAKYDKMMEIREKIIDDGGIVDETIICAEVLGETSSYVRGLGYGPKPIKKAKIVRSNESSERETELETSLKVIQEKYEEQSKIIKSQQKTIDWLKMIAEKMGMQPPNDDEILSYSLQVVSSSGRRTRGLDCSVDLKLGGFGDFRVADKWKEQRRPFAMPMKMSATVPAGGQMMRPAVLSGGSQNVSCLVDGCRNDLSHCREYHRRHKVCEEHSKTPIVLKALQLLQIKNSDSWTPWWAKQLPVLSGVQLTLCDALNAALDEEMAADPKVFIMGEEHPQDSMIDIDDEEALECKRYKRLHAKKPNSMHKFVNKT</sequence>
<dbReference type="InterPro" id="IPR004333">
    <property type="entry name" value="SBP_dom"/>
</dbReference>
<dbReference type="Proteomes" id="UP000829196">
    <property type="component" value="Unassembled WGS sequence"/>
</dbReference>
<organism evidence="6 7">
    <name type="scientific">Dendrobium nobile</name>
    <name type="common">Orchid</name>
    <dbReference type="NCBI Taxonomy" id="94219"/>
    <lineage>
        <taxon>Eukaryota</taxon>
        <taxon>Viridiplantae</taxon>
        <taxon>Streptophyta</taxon>
        <taxon>Embryophyta</taxon>
        <taxon>Tracheophyta</taxon>
        <taxon>Spermatophyta</taxon>
        <taxon>Magnoliopsida</taxon>
        <taxon>Liliopsida</taxon>
        <taxon>Asparagales</taxon>
        <taxon>Orchidaceae</taxon>
        <taxon>Epidendroideae</taxon>
        <taxon>Malaxideae</taxon>
        <taxon>Dendrobiinae</taxon>
        <taxon>Dendrobium</taxon>
    </lineage>
</organism>
<dbReference type="Pfam" id="PF03110">
    <property type="entry name" value="SBP"/>
    <property type="match status" value="1"/>
</dbReference>
<keyword evidence="7" id="KW-1185">Reference proteome</keyword>
<dbReference type="SMR" id="A0A8T3BWY7"/>
<keyword evidence="1" id="KW-0479">Metal-binding</keyword>
<proteinExistence type="predicted"/>
<evidence type="ECO:0000313" key="7">
    <source>
        <dbReference type="Proteomes" id="UP000829196"/>
    </source>
</evidence>
<evidence type="ECO:0000256" key="1">
    <source>
        <dbReference type="ARBA" id="ARBA00022723"/>
    </source>
</evidence>
<dbReference type="Gene3D" id="4.10.1100.10">
    <property type="entry name" value="Transcription factor, SBP-box domain"/>
    <property type="match status" value="1"/>
</dbReference>
<name>A0A8T3BWY7_DENNO</name>
<dbReference type="OrthoDB" id="514967at2759"/>
<dbReference type="GO" id="GO:0008270">
    <property type="term" value="F:zinc ion binding"/>
    <property type="evidence" value="ECO:0007669"/>
    <property type="project" value="UniProtKB-KW"/>
</dbReference>
<keyword evidence="3" id="KW-0862">Zinc</keyword>
<evidence type="ECO:0000259" key="5">
    <source>
        <dbReference type="PROSITE" id="PS51141"/>
    </source>
</evidence>
<evidence type="ECO:0000313" key="6">
    <source>
        <dbReference type="EMBL" id="KAI0520003.1"/>
    </source>
</evidence>
<protein>
    <recommendedName>
        <fullName evidence="5">SBP-type domain-containing protein</fullName>
    </recommendedName>
</protein>
<dbReference type="SUPFAM" id="SSF103612">
    <property type="entry name" value="SBT domain"/>
    <property type="match status" value="1"/>
</dbReference>
<dbReference type="InterPro" id="IPR036893">
    <property type="entry name" value="SBP_sf"/>
</dbReference>
<accession>A0A8T3BWY7</accession>
<dbReference type="GO" id="GO:0005634">
    <property type="term" value="C:nucleus"/>
    <property type="evidence" value="ECO:0007669"/>
    <property type="project" value="InterPro"/>
</dbReference>
<dbReference type="PANTHER" id="PTHR31251:SF208">
    <property type="entry name" value="SQUAMOSA PROMOTER-BINDING-LIKE PROTEIN 18"/>
    <property type="match status" value="1"/>
</dbReference>
<evidence type="ECO:0000256" key="2">
    <source>
        <dbReference type="ARBA" id="ARBA00022771"/>
    </source>
</evidence>
<dbReference type="AlphaFoldDB" id="A0A8T3BWY7"/>